<evidence type="ECO:0000256" key="1">
    <source>
        <dbReference type="SAM" id="MobiDB-lite"/>
    </source>
</evidence>
<name>A0ABQ9X4E4_9EUKA</name>
<accession>A0ABQ9X4E4</accession>
<comment type="caution">
    <text evidence="2">The sequence shown here is derived from an EMBL/GenBank/DDBJ whole genome shotgun (WGS) entry which is preliminary data.</text>
</comment>
<sequence length="128" mass="14820">MESSDIDYQIQQLYGSLSMCILNKDECTAELRNQMREKWERERKKREQRKQEYSQQPTLDYFPIGLGGGGAQLRDENGRIVIAKDVPSGRQSTINNHPTHEKSQLNTVPADRIPQQDRQPHKEGPTVR</sequence>
<protein>
    <submittedName>
        <fullName evidence="2">Uncharacterized protein</fullName>
    </submittedName>
</protein>
<feature type="compositionally biased region" description="Basic and acidic residues" evidence="1">
    <location>
        <begin position="114"/>
        <end position="128"/>
    </location>
</feature>
<organism evidence="2 3">
    <name type="scientific">Blattamonas nauphoetae</name>
    <dbReference type="NCBI Taxonomy" id="2049346"/>
    <lineage>
        <taxon>Eukaryota</taxon>
        <taxon>Metamonada</taxon>
        <taxon>Preaxostyla</taxon>
        <taxon>Oxymonadida</taxon>
        <taxon>Blattamonas</taxon>
    </lineage>
</organism>
<dbReference type="Proteomes" id="UP001281761">
    <property type="component" value="Unassembled WGS sequence"/>
</dbReference>
<gene>
    <name evidence="2" type="ORF">BLNAU_19295</name>
</gene>
<feature type="region of interest" description="Disordered" evidence="1">
    <location>
        <begin position="38"/>
        <end position="67"/>
    </location>
</feature>
<dbReference type="EMBL" id="JARBJD010000247">
    <property type="protein sequence ID" value="KAK2945807.1"/>
    <property type="molecule type" value="Genomic_DNA"/>
</dbReference>
<evidence type="ECO:0000313" key="2">
    <source>
        <dbReference type="EMBL" id="KAK2945807.1"/>
    </source>
</evidence>
<feature type="region of interest" description="Disordered" evidence="1">
    <location>
        <begin position="83"/>
        <end position="128"/>
    </location>
</feature>
<evidence type="ECO:0000313" key="3">
    <source>
        <dbReference type="Proteomes" id="UP001281761"/>
    </source>
</evidence>
<keyword evidence="3" id="KW-1185">Reference proteome</keyword>
<reference evidence="2 3" key="1">
    <citation type="journal article" date="2022" name="bioRxiv">
        <title>Genomics of Preaxostyla Flagellates Illuminates Evolutionary Transitions and the Path Towards Mitochondrial Loss.</title>
        <authorList>
            <person name="Novak L.V.F."/>
            <person name="Treitli S.C."/>
            <person name="Pyrih J."/>
            <person name="Halakuc P."/>
            <person name="Pipaliya S.V."/>
            <person name="Vacek V."/>
            <person name="Brzon O."/>
            <person name="Soukal P."/>
            <person name="Eme L."/>
            <person name="Dacks J.B."/>
            <person name="Karnkowska A."/>
            <person name="Elias M."/>
            <person name="Hampl V."/>
        </authorList>
    </citation>
    <scope>NUCLEOTIDE SEQUENCE [LARGE SCALE GENOMIC DNA]</scope>
    <source>
        <strain evidence="2">NAU3</strain>
        <tissue evidence="2">Gut</tissue>
    </source>
</reference>
<proteinExistence type="predicted"/>